<dbReference type="Proteomes" id="UP000571857">
    <property type="component" value="Unassembled WGS sequence"/>
</dbReference>
<comment type="caution">
    <text evidence="1">The sequence shown here is derived from an EMBL/GenBank/DDBJ whole genome shotgun (WGS) entry which is preliminary data.</text>
</comment>
<sequence>MEKQKNELFNVLSELKFYEWQKIKEIVDRSFQDNLTSQKIENKEVFKKRLQDSFTKGREKELSSILRGNRHEGLDERVKAANELSALIE</sequence>
<proteinExistence type="predicted"/>
<name>A0ABD4HSH9_ENTGA</name>
<reference evidence="1 2" key="1">
    <citation type="submission" date="2020-06" db="EMBL/GenBank/DDBJ databases">
        <title>Crossreactivity between MHC class I-restricted antigens from cancer cells and an enterococcal bacteriophage.</title>
        <authorList>
            <person name="Fluckiger A."/>
            <person name="Daillere R."/>
            <person name="Sassi M."/>
            <person name="Cattoir V."/>
            <person name="Kroemer G."/>
            <person name="Zitvogel L."/>
        </authorList>
    </citation>
    <scope>NUCLEOTIDE SEQUENCE [LARGE SCALE GENOMIC DNA]</scope>
    <source>
        <strain evidence="1 2">EG4</strain>
    </source>
</reference>
<accession>A0ABD4HSH9</accession>
<evidence type="ECO:0000313" key="2">
    <source>
        <dbReference type="Proteomes" id="UP000571857"/>
    </source>
</evidence>
<organism evidence="1 2">
    <name type="scientific">Enterococcus gallinarum</name>
    <dbReference type="NCBI Taxonomy" id="1353"/>
    <lineage>
        <taxon>Bacteria</taxon>
        <taxon>Bacillati</taxon>
        <taxon>Bacillota</taxon>
        <taxon>Bacilli</taxon>
        <taxon>Lactobacillales</taxon>
        <taxon>Enterococcaceae</taxon>
        <taxon>Enterococcus</taxon>
    </lineage>
</organism>
<dbReference type="RefSeq" id="WP_096708792.1">
    <property type="nucleotide sequence ID" value="NZ_JABXJK010000104.1"/>
</dbReference>
<dbReference type="EMBL" id="JABXJK010000104">
    <property type="protein sequence ID" value="MBA0974441.1"/>
    <property type="molecule type" value="Genomic_DNA"/>
</dbReference>
<gene>
    <name evidence="1" type="ORF">HWH42_17890</name>
</gene>
<protein>
    <submittedName>
        <fullName evidence="1">Uncharacterized protein</fullName>
    </submittedName>
</protein>
<dbReference type="AlphaFoldDB" id="A0ABD4HSH9"/>
<evidence type="ECO:0000313" key="1">
    <source>
        <dbReference type="EMBL" id="MBA0974441.1"/>
    </source>
</evidence>